<dbReference type="EMBL" id="JAAIWN010000018">
    <property type="protein sequence ID" value="NEY81655.1"/>
    <property type="molecule type" value="Genomic_DNA"/>
</dbReference>
<name>A0A6B3VZC9_9BACI</name>
<protein>
    <submittedName>
        <fullName evidence="2">Uncharacterized protein</fullName>
    </submittedName>
</protein>
<accession>A0A6B3VZC9</accession>
<evidence type="ECO:0000313" key="2">
    <source>
        <dbReference type="EMBL" id="NEY81655.1"/>
    </source>
</evidence>
<organism evidence="2 3">
    <name type="scientific">Bacillus aquiflavi</name>
    <dbReference type="NCBI Taxonomy" id="2672567"/>
    <lineage>
        <taxon>Bacteria</taxon>
        <taxon>Bacillati</taxon>
        <taxon>Bacillota</taxon>
        <taxon>Bacilli</taxon>
        <taxon>Bacillales</taxon>
        <taxon>Bacillaceae</taxon>
        <taxon>Bacillus</taxon>
    </lineage>
</organism>
<evidence type="ECO:0000313" key="4">
    <source>
        <dbReference type="Proteomes" id="UP000570010"/>
    </source>
</evidence>
<dbReference type="RefSeq" id="WP_163242045.1">
    <property type="nucleotide sequence ID" value="NZ_CP082780.1"/>
</dbReference>
<evidence type="ECO:0000313" key="1">
    <source>
        <dbReference type="EMBL" id="MBA4537399.1"/>
    </source>
</evidence>
<sequence>MPKKPLTIVPVTLHPIQKASLPNVSPNSSGLCTIKLENAEITFQNGVEERIIQTIMRELIQL</sequence>
<keyword evidence="3" id="KW-1185">Reference proteome</keyword>
<dbReference type="EMBL" id="JACEIO010000020">
    <property type="protein sequence ID" value="MBA4537399.1"/>
    <property type="molecule type" value="Genomic_DNA"/>
</dbReference>
<dbReference type="Proteomes" id="UP000472971">
    <property type="component" value="Unassembled WGS sequence"/>
</dbReference>
<comment type="caution">
    <text evidence="2">The sequence shown here is derived from an EMBL/GenBank/DDBJ whole genome shotgun (WGS) entry which is preliminary data.</text>
</comment>
<dbReference type="AlphaFoldDB" id="A0A6B3VZC9"/>
<dbReference type="Proteomes" id="UP000570010">
    <property type="component" value="Unassembled WGS sequence"/>
</dbReference>
<gene>
    <name evidence="2" type="ORF">G4D64_09055</name>
    <name evidence="1" type="ORF">H1Z61_09660</name>
</gene>
<evidence type="ECO:0000313" key="3">
    <source>
        <dbReference type="Proteomes" id="UP000472971"/>
    </source>
</evidence>
<proteinExistence type="predicted"/>
<reference evidence="1 4" key="2">
    <citation type="submission" date="2020-07" db="EMBL/GenBank/DDBJ databases">
        <authorList>
            <person name="Feng H."/>
        </authorList>
    </citation>
    <scope>NUCLEOTIDE SEQUENCE [LARGE SCALE GENOMIC DNA]</scope>
    <source>
        <strain evidence="4">s-12</strain>
        <strain evidence="1">S-12</strain>
    </source>
</reference>
<reference evidence="2 3" key="1">
    <citation type="submission" date="2020-02" db="EMBL/GenBank/DDBJ databases">
        <title>Bacillus aquiflavi sp. nov., isolated from yellow water of strong flavor Chinese baijiu in Yibin region of China.</title>
        <authorList>
            <person name="Xie J."/>
        </authorList>
    </citation>
    <scope>NUCLEOTIDE SEQUENCE [LARGE SCALE GENOMIC DNA]</scope>
    <source>
        <strain evidence="2 3">3H-10</strain>
    </source>
</reference>